<proteinExistence type="predicted"/>
<dbReference type="InterPro" id="IPR012493">
    <property type="entry name" value="Renin_rcpt"/>
</dbReference>
<dbReference type="PANTHER" id="PTHR13351:SF1">
    <property type="entry name" value="RENIN RECEPTOR"/>
    <property type="match status" value="1"/>
</dbReference>
<evidence type="ECO:0000256" key="1">
    <source>
        <dbReference type="SAM" id="Phobius"/>
    </source>
</evidence>
<dbReference type="PANTHER" id="PTHR13351">
    <property type="entry name" value="RENIN RECEPTOR"/>
    <property type="match status" value="1"/>
</dbReference>
<evidence type="ECO:0000313" key="4">
    <source>
        <dbReference type="Proteomes" id="UP000270296"/>
    </source>
</evidence>
<keyword evidence="1" id="KW-0472">Membrane</keyword>
<dbReference type="Pfam" id="PF07850">
    <property type="entry name" value="Renin_r"/>
    <property type="match status" value="1"/>
</dbReference>
<evidence type="ECO:0000313" key="3">
    <source>
        <dbReference type="EMBL" id="VDO97426.1"/>
    </source>
</evidence>
<feature type="transmembrane region" description="Helical" evidence="1">
    <location>
        <begin position="244"/>
        <end position="266"/>
    </location>
</feature>
<evidence type="ECO:0000313" key="5">
    <source>
        <dbReference type="WBParaSite" id="SBAD_0000248701-mRNA-1"/>
    </source>
</evidence>
<dbReference type="Proteomes" id="UP000270296">
    <property type="component" value="Unassembled WGS sequence"/>
</dbReference>
<reference evidence="3 4" key="2">
    <citation type="submission" date="2018-11" db="EMBL/GenBank/DDBJ databases">
        <authorList>
            <consortium name="Pathogen Informatics"/>
        </authorList>
    </citation>
    <scope>NUCLEOTIDE SEQUENCE [LARGE SCALE GENOMIC DNA]</scope>
</reference>
<organism evidence="5">
    <name type="scientific">Soboliphyme baturini</name>
    <dbReference type="NCBI Taxonomy" id="241478"/>
    <lineage>
        <taxon>Eukaryota</taxon>
        <taxon>Metazoa</taxon>
        <taxon>Ecdysozoa</taxon>
        <taxon>Nematoda</taxon>
        <taxon>Enoplea</taxon>
        <taxon>Dorylaimia</taxon>
        <taxon>Dioctophymatida</taxon>
        <taxon>Dioctophymatoidea</taxon>
        <taxon>Soboliphymatidae</taxon>
        <taxon>Soboliphyme</taxon>
    </lineage>
</organism>
<dbReference type="EMBL" id="UZAM01007195">
    <property type="protein sequence ID" value="VDO97426.1"/>
    <property type="molecule type" value="Genomic_DNA"/>
</dbReference>
<keyword evidence="4" id="KW-1185">Reference proteome</keyword>
<sequence>MYSSSVPAIDGTLLGLSADSPVEWLNAGQLFNRPEALIVYAITSDDFTANVHLPSKKFFVLQEDRAMDFGSVFSDIQRAFVHDRYYVAEVSADGTDGNLDGSRRHVDEGVTYNESQRLQLELKQLRQVTGNALALGDLHNGVPDFFLFHIDGIQQIQDRSKDVMLDSTSLLAPMEQVSKEILKSADAFKTAYGGNCIVQVLITSGIHVRKPRASKNDRPASASNTTVYTTYQFYSPDYPVMFNIILWLTISLSVTVLMISVVMWSIDPGRDSIIYRMTMTRAKKD</sequence>
<dbReference type="GO" id="GO:0009897">
    <property type="term" value="C:external side of plasma membrane"/>
    <property type="evidence" value="ECO:0007669"/>
    <property type="project" value="TreeGrafter"/>
</dbReference>
<reference evidence="5" key="1">
    <citation type="submission" date="2016-06" db="UniProtKB">
        <authorList>
            <consortium name="WormBaseParasite"/>
        </authorList>
    </citation>
    <scope>IDENTIFICATION</scope>
</reference>
<keyword evidence="1" id="KW-1133">Transmembrane helix</keyword>
<gene>
    <name evidence="3" type="ORF">SBAD_LOCUS2374</name>
</gene>
<protein>
    <submittedName>
        <fullName evidence="5">Renin receptor</fullName>
    </submittedName>
</protein>
<dbReference type="WBParaSite" id="SBAD_0000248701-mRNA-1">
    <property type="protein sequence ID" value="SBAD_0000248701-mRNA-1"/>
    <property type="gene ID" value="SBAD_0000248701"/>
</dbReference>
<accession>A0A183IFI0</accession>
<dbReference type="GO" id="GO:0030177">
    <property type="term" value="P:positive regulation of Wnt signaling pathway"/>
    <property type="evidence" value="ECO:0007669"/>
    <property type="project" value="TreeGrafter"/>
</dbReference>
<keyword evidence="1" id="KW-0812">Transmembrane</keyword>
<dbReference type="OrthoDB" id="7866065at2759"/>
<feature type="domain" description="Renin receptor-like C-terminal transmembrane spanning segment" evidence="2">
    <location>
        <begin position="214"/>
        <end position="285"/>
    </location>
</feature>
<dbReference type="GO" id="GO:0038023">
    <property type="term" value="F:signaling receptor activity"/>
    <property type="evidence" value="ECO:0007669"/>
    <property type="project" value="InterPro"/>
</dbReference>
<name>A0A183IFI0_9BILA</name>
<dbReference type="InterPro" id="IPR056780">
    <property type="entry name" value="Renin_r_C"/>
</dbReference>
<dbReference type="AlphaFoldDB" id="A0A183IFI0"/>
<evidence type="ECO:0000259" key="2">
    <source>
        <dbReference type="Pfam" id="PF07850"/>
    </source>
</evidence>